<dbReference type="InterPro" id="IPR000184">
    <property type="entry name" value="Bac_surfAg_D15"/>
</dbReference>
<feature type="domain" description="POTRA" evidence="6">
    <location>
        <begin position="105"/>
        <end position="179"/>
    </location>
</feature>
<dbReference type="InterPro" id="IPR034746">
    <property type="entry name" value="POTRA"/>
</dbReference>
<sequence>MRYRPLEVILIGFILIFFLLAPVSQIACAQNGPPIVAIRVEGNTNINSQLILSAVSISLKETFNQEKIKSDIKSIFDLGYFTKVWVDTKQYPDGIELIFKVEENQILKGIEIQGNTQMTIDEIRSAMILVPGQVMNWKILQNDLDRIKALYSNNGYMITAVDGTDFSTDGILKFTLHEGIIEQIKIEGTEKTKDYVIIRELSFETPTKFDFSEIKKSMRAVYNLGFFDDISMKIEPGSDSNQVIIVIKVIEKLTGEAGLGVGYNTEDGWLGFVRYQESNFGGNAQKLELRYEFGSRTLYRLYFEEPWLFDTPTYFSLSVYDQIRERKNREEGEIIGRYEEERVGGQVSFGRRFSDYWRWRLSYKTENIKITALEGEVPNRGGITNSLTPMIIYDSRDDVFNPHSGWYGIAQAEIAGRFLGGDNNYNKYILDLRNYIDTGQDTVLALRLMGGIADTTLPEYEKFTVGGVNTLRGYDLAEFEGEQMLVFNAEYRWDIADNTQLVVFGDAGYAWALDEPIRLDDIKFGYGVGLRFDTPLGPIRLDYGLGEEGGQTYFSIGQTF</sequence>
<evidence type="ECO:0000256" key="3">
    <source>
        <dbReference type="ARBA" id="ARBA00022729"/>
    </source>
</evidence>
<proteinExistence type="predicted"/>
<reference evidence="7" key="1">
    <citation type="submission" date="2017-02" db="EMBL/GenBank/DDBJ databases">
        <title>Delving into the versatile metabolic prowess of the omnipresent phylum Bacteroidetes.</title>
        <authorList>
            <person name="Nobu M.K."/>
            <person name="Mei R."/>
            <person name="Narihiro T."/>
            <person name="Kuroda K."/>
            <person name="Liu W.-T."/>
        </authorList>
    </citation>
    <scope>NUCLEOTIDE SEQUENCE</scope>
    <source>
        <strain evidence="7">ADurb.Bin276</strain>
    </source>
</reference>
<dbReference type="GO" id="GO:0019867">
    <property type="term" value="C:outer membrane"/>
    <property type="evidence" value="ECO:0007669"/>
    <property type="project" value="InterPro"/>
</dbReference>
<dbReference type="Pfam" id="PF07244">
    <property type="entry name" value="POTRA"/>
    <property type="match status" value="3"/>
</dbReference>
<dbReference type="Proteomes" id="UP000485569">
    <property type="component" value="Unassembled WGS sequence"/>
</dbReference>
<evidence type="ECO:0000256" key="1">
    <source>
        <dbReference type="ARBA" id="ARBA00004370"/>
    </source>
</evidence>
<evidence type="ECO:0000313" key="7">
    <source>
        <dbReference type="EMBL" id="OQA57258.1"/>
    </source>
</evidence>
<gene>
    <name evidence="7" type="primary">bamA</name>
    <name evidence="7" type="ORF">BWY41_01317</name>
</gene>
<dbReference type="InterPro" id="IPR039910">
    <property type="entry name" value="D15-like"/>
</dbReference>
<dbReference type="Gene3D" id="2.40.160.50">
    <property type="entry name" value="membrane protein fhac: a member of the omp85/tpsb transporter family"/>
    <property type="match status" value="1"/>
</dbReference>
<keyword evidence="5" id="KW-0998">Cell outer membrane</keyword>
<keyword evidence="2" id="KW-0812">Transmembrane</keyword>
<accession>A0A1V5SS10</accession>
<dbReference type="PANTHER" id="PTHR12815:SF47">
    <property type="entry name" value="TRANSLOCATION AND ASSEMBLY MODULE SUBUNIT TAMA"/>
    <property type="match status" value="1"/>
</dbReference>
<dbReference type="EMBL" id="MWBQ01000094">
    <property type="protein sequence ID" value="OQA57258.1"/>
    <property type="molecule type" value="Genomic_DNA"/>
</dbReference>
<comment type="caution">
    <text evidence="7">The sequence shown here is derived from an EMBL/GenBank/DDBJ whole genome shotgun (WGS) entry which is preliminary data.</text>
</comment>
<evidence type="ECO:0000259" key="6">
    <source>
        <dbReference type="PROSITE" id="PS51779"/>
    </source>
</evidence>
<dbReference type="InterPro" id="IPR010827">
    <property type="entry name" value="BamA/TamA_POTRA"/>
</dbReference>
<comment type="subcellular location">
    <subcellularLocation>
        <location evidence="1">Membrane</location>
    </subcellularLocation>
</comment>
<dbReference type="AlphaFoldDB" id="A0A1V5SS10"/>
<evidence type="ECO:0000256" key="4">
    <source>
        <dbReference type="ARBA" id="ARBA00023136"/>
    </source>
</evidence>
<dbReference type="Gene3D" id="3.10.20.310">
    <property type="entry name" value="membrane protein fhac"/>
    <property type="match status" value="3"/>
</dbReference>
<evidence type="ECO:0000256" key="2">
    <source>
        <dbReference type="ARBA" id="ARBA00022692"/>
    </source>
</evidence>
<dbReference type="PANTHER" id="PTHR12815">
    <property type="entry name" value="SORTING AND ASSEMBLY MACHINERY SAMM50 PROTEIN FAMILY MEMBER"/>
    <property type="match status" value="1"/>
</dbReference>
<keyword evidence="4" id="KW-0472">Membrane</keyword>
<protein>
    <submittedName>
        <fullName evidence="7">Outer membrane protein assembly factor BamA</fullName>
    </submittedName>
</protein>
<keyword evidence="3" id="KW-0732">Signal</keyword>
<dbReference type="PROSITE" id="PS51779">
    <property type="entry name" value="POTRA"/>
    <property type="match status" value="2"/>
</dbReference>
<feature type="domain" description="POTRA" evidence="6">
    <location>
        <begin position="33"/>
        <end position="104"/>
    </location>
</feature>
<name>A0A1V5SS10_9BACT</name>
<dbReference type="Pfam" id="PF01103">
    <property type="entry name" value="Omp85"/>
    <property type="match status" value="1"/>
</dbReference>
<evidence type="ECO:0000256" key="5">
    <source>
        <dbReference type="ARBA" id="ARBA00023237"/>
    </source>
</evidence>
<organism evidence="7">
    <name type="scientific">Candidatus Atribacter allofermentans</name>
    <dbReference type="NCBI Taxonomy" id="1852833"/>
    <lineage>
        <taxon>Bacteria</taxon>
        <taxon>Pseudomonadati</taxon>
        <taxon>Atribacterota</taxon>
        <taxon>Atribacteria</taxon>
        <taxon>Atribacterales</taxon>
        <taxon>Atribacteraceae</taxon>
        <taxon>Atribacter</taxon>
    </lineage>
</organism>